<feature type="region of interest" description="Disordered" evidence="1">
    <location>
        <begin position="1"/>
        <end position="22"/>
    </location>
</feature>
<accession>A0A931FD84</accession>
<sequence>MQKTKKSGESESESAKSSITSAISGLGENVKGQFGKKVTQVLAEQGKMLNKL</sequence>
<protein>
    <submittedName>
        <fullName evidence="2">Uncharacterized protein</fullName>
    </submittedName>
</protein>
<reference evidence="2" key="1">
    <citation type="submission" date="2020-09" db="EMBL/GenBank/DDBJ databases">
        <title>Genomic insights into the novelty and pathogenicity of a unique biofilm-forming Enterococcus sp. bacteria (Enterococcus lacertideformus) identified in reptiles.</title>
        <authorList>
            <person name="Agius J.E."/>
            <person name="Phalen D.N."/>
            <person name="Rose K."/>
            <person name="Eden J.-S."/>
        </authorList>
    </citation>
    <scope>NUCLEOTIDE SEQUENCE</scope>
    <source>
        <strain evidence="2">PHRS 0518</strain>
    </source>
</reference>
<keyword evidence="3" id="KW-1185">Reference proteome</keyword>
<organism evidence="2 3">
    <name type="scientific">Enterococcus lacertideformus</name>
    <dbReference type="NCBI Taxonomy" id="2771493"/>
    <lineage>
        <taxon>Bacteria</taxon>
        <taxon>Bacillati</taxon>
        <taxon>Bacillota</taxon>
        <taxon>Bacilli</taxon>
        <taxon>Lactobacillales</taxon>
        <taxon>Enterococcaceae</taxon>
        <taxon>Enterococcus</taxon>
    </lineage>
</organism>
<dbReference type="EMBL" id="JADAKE010000022">
    <property type="protein sequence ID" value="MBF8808591.1"/>
    <property type="molecule type" value="Genomic_DNA"/>
</dbReference>
<evidence type="ECO:0000313" key="3">
    <source>
        <dbReference type="Proteomes" id="UP000637757"/>
    </source>
</evidence>
<comment type="caution">
    <text evidence="2">The sequence shown here is derived from an EMBL/GenBank/DDBJ whole genome shotgun (WGS) entry which is preliminary data.</text>
</comment>
<gene>
    <name evidence="2" type="ORF">IC227_10355</name>
</gene>
<proteinExistence type="predicted"/>
<dbReference type="Proteomes" id="UP000637757">
    <property type="component" value="Unassembled WGS sequence"/>
</dbReference>
<evidence type="ECO:0000256" key="1">
    <source>
        <dbReference type="SAM" id="MobiDB-lite"/>
    </source>
</evidence>
<name>A0A931FD84_9ENTE</name>
<evidence type="ECO:0000313" key="2">
    <source>
        <dbReference type="EMBL" id="MBF8808591.1"/>
    </source>
</evidence>
<dbReference type="AlphaFoldDB" id="A0A931FD84"/>